<evidence type="ECO:0000256" key="8">
    <source>
        <dbReference type="ARBA" id="ARBA00023170"/>
    </source>
</evidence>
<dbReference type="PROSITE" id="PS50227">
    <property type="entry name" value="G_PROTEIN_RECEP_F2_3"/>
    <property type="match status" value="1"/>
</dbReference>
<evidence type="ECO:0008006" key="16">
    <source>
        <dbReference type="Google" id="ProtNLM"/>
    </source>
</evidence>
<dbReference type="PANTHER" id="PTHR45620:SF42">
    <property type="entry name" value="G-PROTEIN COUPLED RECEPTOR SEB-2"/>
    <property type="match status" value="1"/>
</dbReference>
<dbReference type="InterPro" id="IPR017981">
    <property type="entry name" value="GPCR_2-like_7TM"/>
</dbReference>
<accession>A0A812DYN2</accession>
<feature type="transmembrane region" description="Helical" evidence="11">
    <location>
        <begin position="125"/>
        <end position="148"/>
    </location>
</feature>
<evidence type="ECO:0000259" key="12">
    <source>
        <dbReference type="PROSITE" id="PS50227"/>
    </source>
</evidence>
<evidence type="ECO:0000313" key="14">
    <source>
        <dbReference type="EMBL" id="CAE1310808.1"/>
    </source>
</evidence>
<evidence type="ECO:0000256" key="3">
    <source>
        <dbReference type="ARBA" id="ARBA00022475"/>
    </source>
</evidence>
<dbReference type="Gene3D" id="1.20.1070.10">
    <property type="entry name" value="Rhodopsin 7-helix transmembrane proteins"/>
    <property type="match status" value="1"/>
</dbReference>
<sequence length="426" mass="49597">MILSKSECNYWNHCIDNAEECCKLQKESEALELKRNETNPDRSTCNHTWDGFSCWKRTPAGKSVTKKCPAYVSFPDDNDGLYVTNHCRGNGTWNTHPQTNEQWTDYSPCFLGKFKEAKTIHLVSIYVNAASVLMLGPSIGIFMGFKFLRREMTIRIHTSFFASLFFASLMRVFFTSLVVYQYLIKSGSRLLMEENKIECLALYLIHRYFQCTTYFWMFCEAFHLHQLMVNSFRPPRRTYVYHAFAWSFPFFILMIYAILRGKFMERENDTDKQYSLISDCWIKNAGNIEWVVYVPLLICIFLNVVFLCHIIRRLLGLQTQPNEPNSFRRSVKAIFLLFPLFGIQLLAITNRVPLTSVNYFWFNIVSEIVIGSKGIIVATLFCYMNGEVSCRKISFIVVCSICGCMSMRKIQSNVTENKINKSVLFL</sequence>
<dbReference type="InterPro" id="IPR036445">
    <property type="entry name" value="GPCR_2_extracell_dom_sf"/>
</dbReference>
<comment type="subcellular location">
    <subcellularLocation>
        <location evidence="1">Cell membrane</location>
        <topology evidence="1">Multi-pass membrane protein</topology>
    </subcellularLocation>
</comment>
<dbReference type="Gene3D" id="4.10.1240.10">
    <property type="entry name" value="GPCR, family 2, extracellular hormone receptor domain"/>
    <property type="match status" value="1"/>
</dbReference>
<keyword evidence="8" id="KW-0675">Receptor</keyword>
<dbReference type="Proteomes" id="UP000597762">
    <property type="component" value="Unassembled WGS sequence"/>
</dbReference>
<dbReference type="EMBL" id="CAHIKZ030004450">
    <property type="protein sequence ID" value="CAE1310808.1"/>
    <property type="molecule type" value="Genomic_DNA"/>
</dbReference>
<feature type="transmembrane region" description="Helical" evidence="11">
    <location>
        <begin position="331"/>
        <end position="348"/>
    </location>
</feature>
<evidence type="ECO:0000256" key="10">
    <source>
        <dbReference type="ARBA" id="ARBA00023224"/>
    </source>
</evidence>
<reference evidence="14" key="1">
    <citation type="submission" date="2021-01" db="EMBL/GenBank/DDBJ databases">
        <authorList>
            <person name="Li R."/>
            <person name="Bekaert M."/>
        </authorList>
    </citation>
    <scope>NUCLEOTIDE SEQUENCE</scope>
    <source>
        <strain evidence="14">Farmed</strain>
    </source>
</reference>
<dbReference type="PANTHER" id="PTHR45620">
    <property type="entry name" value="PDF RECEPTOR-LIKE PROTEIN-RELATED"/>
    <property type="match status" value="1"/>
</dbReference>
<evidence type="ECO:0000256" key="1">
    <source>
        <dbReference type="ARBA" id="ARBA00004651"/>
    </source>
</evidence>
<dbReference type="GO" id="GO:0005886">
    <property type="term" value="C:plasma membrane"/>
    <property type="evidence" value="ECO:0007669"/>
    <property type="project" value="UniProtKB-SubCell"/>
</dbReference>
<dbReference type="GO" id="GO:0008528">
    <property type="term" value="F:G protein-coupled peptide receptor activity"/>
    <property type="evidence" value="ECO:0007669"/>
    <property type="project" value="TreeGrafter"/>
</dbReference>
<keyword evidence="6" id="KW-0297">G-protein coupled receptor</keyword>
<evidence type="ECO:0000259" key="13">
    <source>
        <dbReference type="PROSITE" id="PS50261"/>
    </source>
</evidence>
<feature type="transmembrane region" description="Helical" evidence="11">
    <location>
        <begin position="160"/>
        <end position="180"/>
    </location>
</feature>
<comment type="caution">
    <text evidence="14">The sequence shown here is derived from an EMBL/GenBank/DDBJ whole genome shotgun (WGS) entry which is preliminary data.</text>
</comment>
<feature type="domain" description="G-protein coupled receptors family 2 profile 2" evidence="13">
    <location>
        <begin position="120"/>
        <end position="385"/>
    </location>
</feature>
<dbReference type="InterPro" id="IPR001879">
    <property type="entry name" value="GPCR_2_extracellular_dom"/>
</dbReference>
<dbReference type="PRINTS" id="PR00249">
    <property type="entry name" value="GPCRSECRETIN"/>
</dbReference>
<dbReference type="InterPro" id="IPR017983">
    <property type="entry name" value="GPCR_2_secretin-like_CS"/>
</dbReference>
<evidence type="ECO:0000256" key="6">
    <source>
        <dbReference type="ARBA" id="ARBA00023040"/>
    </source>
</evidence>
<evidence type="ECO:0000256" key="9">
    <source>
        <dbReference type="ARBA" id="ARBA00023180"/>
    </source>
</evidence>
<protein>
    <recommendedName>
        <fullName evidence="16">Calcitonin receptor</fullName>
    </recommendedName>
</protein>
<feature type="domain" description="G-protein coupled receptors family 2 profile 1" evidence="12">
    <location>
        <begin position="20"/>
        <end position="109"/>
    </location>
</feature>
<proteinExistence type="inferred from homology"/>
<gene>
    <name evidence="14" type="ORF">SPHA_62327</name>
</gene>
<comment type="similarity">
    <text evidence="2">Belongs to the G-protein coupled receptor 2 family.</text>
</comment>
<keyword evidence="3" id="KW-1003">Cell membrane</keyword>
<evidence type="ECO:0000256" key="7">
    <source>
        <dbReference type="ARBA" id="ARBA00023136"/>
    </source>
</evidence>
<dbReference type="InterPro" id="IPR000832">
    <property type="entry name" value="GPCR_2_secretin-like"/>
</dbReference>
<dbReference type="SMART" id="SM00008">
    <property type="entry name" value="HormR"/>
    <property type="match status" value="1"/>
</dbReference>
<keyword evidence="10" id="KW-0807">Transducer</keyword>
<dbReference type="SUPFAM" id="SSF81321">
    <property type="entry name" value="Family A G protein-coupled receptor-like"/>
    <property type="match status" value="1"/>
</dbReference>
<dbReference type="Pfam" id="PF02793">
    <property type="entry name" value="HRM"/>
    <property type="match status" value="1"/>
</dbReference>
<evidence type="ECO:0000256" key="5">
    <source>
        <dbReference type="ARBA" id="ARBA00022989"/>
    </source>
</evidence>
<evidence type="ECO:0000256" key="2">
    <source>
        <dbReference type="ARBA" id="ARBA00005314"/>
    </source>
</evidence>
<keyword evidence="15" id="KW-1185">Reference proteome</keyword>
<evidence type="ECO:0000313" key="15">
    <source>
        <dbReference type="Proteomes" id="UP000597762"/>
    </source>
</evidence>
<dbReference type="PROSITE" id="PS50261">
    <property type="entry name" value="G_PROTEIN_RECEP_F2_4"/>
    <property type="match status" value="1"/>
</dbReference>
<keyword evidence="7 11" id="KW-0472">Membrane</keyword>
<feature type="transmembrane region" description="Helical" evidence="11">
    <location>
        <begin position="239"/>
        <end position="259"/>
    </location>
</feature>
<dbReference type="PROSITE" id="PS00649">
    <property type="entry name" value="G_PROTEIN_RECEP_F2_1"/>
    <property type="match status" value="1"/>
</dbReference>
<dbReference type="Pfam" id="PF00002">
    <property type="entry name" value="7tm_2"/>
    <property type="match status" value="1"/>
</dbReference>
<evidence type="ECO:0000256" key="11">
    <source>
        <dbReference type="SAM" id="Phobius"/>
    </source>
</evidence>
<feature type="transmembrane region" description="Helical" evidence="11">
    <location>
        <begin position="360"/>
        <end position="383"/>
    </location>
</feature>
<dbReference type="AlphaFoldDB" id="A0A812DYN2"/>
<feature type="transmembrane region" description="Helical" evidence="11">
    <location>
        <begin position="290"/>
        <end position="311"/>
    </location>
</feature>
<evidence type="ECO:0000256" key="4">
    <source>
        <dbReference type="ARBA" id="ARBA00022692"/>
    </source>
</evidence>
<dbReference type="SUPFAM" id="SSF111418">
    <property type="entry name" value="Hormone receptor domain"/>
    <property type="match status" value="1"/>
</dbReference>
<dbReference type="InterPro" id="IPR050332">
    <property type="entry name" value="GPCR_2"/>
</dbReference>
<dbReference type="OrthoDB" id="6160250at2759"/>
<keyword evidence="4 11" id="KW-0812">Transmembrane</keyword>
<dbReference type="GO" id="GO:0007188">
    <property type="term" value="P:adenylate cyclase-modulating G protein-coupled receptor signaling pathway"/>
    <property type="evidence" value="ECO:0007669"/>
    <property type="project" value="TreeGrafter"/>
</dbReference>
<keyword evidence="5 11" id="KW-1133">Transmembrane helix</keyword>
<keyword evidence="9" id="KW-0325">Glycoprotein</keyword>
<name>A0A812DYN2_ACAPH</name>
<dbReference type="GO" id="GO:0007166">
    <property type="term" value="P:cell surface receptor signaling pathway"/>
    <property type="evidence" value="ECO:0007669"/>
    <property type="project" value="InterPro"/>
</dbReference>
<organism evidence="14 15">
    <name type="scientific">Acanthosepion pharaonis</name>
    <name type="common">Pharaoh cuttlefish</name>
    <name type="synonym">Sepia pharaonis</name>
    <dbReference type="NCBI Taxonomy" id="158019"/>
    <lineage>
        <taxon>Eukaryota</taxon>
        <taxon>Metazoa</taxon>
        <taxon>Spiralia</taxon>
        <taxon>Lophotrochozoa</taxon>
        <taxon>Mollusca</taxon>
        <taxon>Cephalopoda</taxon>
        <taxon>Coleoidea</taxon>
        <taxon>Decapodiformes</taxon>
        <taxon>Sepiida</taxon>
        <taxon>Sepiina</taxon>
        <taxon>Sepiidae</taxon>
        <taxon>Acanthosepion</taxon>
    </lineage>
</organism>